<dbReference type="Gene3D" id="2.60.40.770">
    <property type="match status" value="1"/>
</dbReference>
<proteinExistence type="evidence at transcript level"/>
<keyword evidence="1" id="KW-0472">Membrane</keyword>
<dbReference type="OrthoDB" id="4937502at2759"/>
<keyword evidence="1" id="KW-1133">Transmembrane helix</keyword>
<dbReference type="InterPro" id="IPR014756">
    <property type="entry name" value="Ig_E-set"/>
</dbReference>
<reference evidence="3" key="1">
    <citation type="journal article" date="2016" name="Mol. Ecol. Resour.">
        <title>Evaluation of the impact of RNA preservation methods of spiders for de novo transcriptome assembly.</title>
        <authorList>
            <person name="Kono N."/>
            <person name="Nakamura H."/>
            <person name="Ito Y."/>
            <person name="Tomita M."/>
            <person name="Arakawa K."/>
        </authorList>
    </citation>
    <scope>NUCLEOTIDE SEQUENCE</scope>
    <source>
        <tissue evidence="3">Whole body</tissue>
    </source>
</reference>
<sequence length="69" mass="7823">MPFSFPYPDVCMCGLACLFMSLLSYIYKIDINVSSSYPPIPVTVKYELKDQIIADLACVSIPIHIHLHF</sequence>
<dbReference type="Pfam" id="PF02221">
    <property type="entry name" value="E1_DerP2_DerF2"/>
    <property type="match status" value="1"/>
</dbReference>
<accession>A0A2L2YVQ8</accession>
<name>A0A2L2YVQ8_PARTP</name>
<dbReference type="SUPFAM" id="SSF81296">
    <property type="entry name" value="E set domains"/>
    <property type="match status" value="1"/>
</dbReference>
<evidence type="ECO:0000256" key="1">
    <source>
        <dbReference type="SAM" id="Phobius"/>
    </source>
</evidence>
<dbReference type="EMBL" id="IAAA01063682">
    <property type="protein sequence ID" value="LAA12119.1"/>
    <property type="molecule type" value="mRNA"/>
</dbReference>
<dbReference type="AlphaFoldDB" id="A0A2L2YVQ8"/>
<feature type="transmembrane region" description="Helical" evidence="1">
    <location>
        <begin position="6"/>
        <end position="27"/>
    </location>
</feature>
<keyword evidence="1" id="KW-0812">Transmembrane</keyword>
<protein>
    <submittedName>
        <fullName evidence="3">Epididymal secretory protein E1</fullName>
    </submittedName>
</protein>
<dbReference type="InterPro" id="IPR003172">
    <property type="entry name" value="ML_dom"/>
</dbReference>
<organism evidence="3">
    <name type="scientific">Parasteatoda tepidariorum</name>
    <name type="common">Common house spider</name>
    <name type="synonym">Achaearanea tepidariorum</name>
    <dbReference type="NCBI Taxonomy" id="114398"/>
    <lineage>
        <taxon>Eukaryota</taxon>
        <taxon>Metazoa</taxon>
        <taxon>Ecdysozoa</taxon>
        <taxon>Arthropoda</taxon>
        <taxon>Chelicerata</taxon>
        <taxon>Arachnida</taxon>
        <taxon>Araneae</taxon>
        <taxon>Araneomorphae</taxon>
        <taxon>Entelegynae</taxon>
        <taxon>Araneoidea</taxon>
        <taxon>Theridiidae</taxon>
        <taxon>Parasteatoda</taxon>
    </lineage>
</organism>
<feature type="domain" description="MD-2-related lipid-recognition" evidence="2">
    <location>
        <begin position="7"/>
        <end position="65"/>
    </location>
</feature>
<evidence type="ECO:0000259" key="2">
    <source>
        <dbReference type="Pfam" id="PF02221"/>
    </source>
</evidence>
<evidence type="ECO:0000313" key="3">
    <source>
        <dbReference type="EMBL" id="LAA12119.1"/>
    </source>
</evidence>